<dbReference type="Gene3D" id="2.60.120.260">
    <property type="entry name" value="Galactose-binding domain-like"/>
    <property type="match status" value="1"/>
</dbReference>
<keyword evidence="2" id="KW-0732">Signal</keyword>
<feature type="signal peptide" evidence="2">
    <location>
        <begin position="1"/>
        <end position="23"/>
    </location>
</feature>
<dbReference type="EMBL" id="UFXS01000001">
    <property type="protein sequence ID" value="STD52848.1"/>
    <property type="molecule type" value="Genomic_DNA"/>
</dbReference>
<dbReference type="Pfam" id="PF02018">
    <property type="entry name" value="CBM_4_9"/>
    <property type="match status" value="1"/>
</dbReference>
<dbReference type="RefSeq" id="WP_052217788.1">
    <property type="nucleotide sequence ID" value="NZ_JSYQ01000014.1"/>
</dbReference>
<dbReference type="Proteomes" id="UP000254737">
    <property type="component" value="Unassembled WGS sequence"/>
</dbReference>
<evidence type="ECO:0000256" key="1">
    <source>
        <dbReference type="ARBA" id="ARBA00022801"/>
    </source>
</evidence>
<evidence type="ECO:0000256" key="2">
    <source>
        <dbReference type="SAM" id="SignalP"/>
    </source>
</evidence>
<dbReference type="OrthoDB" id="1236981at2"/>
<name>A0A376FZN1_9FLAO</name>
<protein>
    <submittedName>
        <fullName evidence="4">Carbohydrate binding domain</fullName>
    </submittedName>
</protein>
<dbReference type="SUPFAM" id="SSF49785">
    <property type="entry name" value="Galactose-binding domain-like"/>
    <property type="match status" value="1"/>
</dbReference>
<dbReference type="STRING" id="343874.GCA_000805695_00775"/>
<evidence type="ECO:0000313" key="5">
    <source>
        <dbReference type="Proteomes" id="UP000254737"/>
    </source>
</evidence>
<sequence>MKFNIKKYLYSFFAFVAFQQASAQVIFKEDFGQSSVRTISPYVPQGGVDASLGKFKHGSSFYYAANTYFTSIPGTYTSLKTANTDVHVVNDGYYTIVSPKTVYNFAKPSGGTDWDGNWWAKIADHTGNANGSVMIVNAGQVKNQFYRRAVTLEKGKTYKISAWFYGSGSDKMGVMFQAQNIATEAELGKSSTFSLNSTANQWQKKEWSFKIPNTDGCGNIAVALRNMLADDQGNDLYIDDIVLEEVVDPTAPEIGCGNLANFDDLIKPVDDVYKWGTGNYMIHTNDKVSVSNTMVPIVLSGTSKNATISTIGNWPTGITLDTTTGEVKVAAGTIMPTAPLEYQVCSLIGVCSKATVTFIPLQENLALTGSVTNQCDYVGTALNSKPNEYTLTITNKLSVPFIASADETLEVKFTINNGTGANANNLDTPSYSANYSNYDTKWDYKTTTNVLPIYSIHSFKLKVGQVIPANGSIQLKFIKNWTALGITQGLRKSLDISLSVVDKSQTNIDTDLSDNKLYISVFDAVNSDNVPNITTKVNQYQVITVGEAAGLGANTDGYTFFTMINGVETQIPSNYLIPTNDKGVSFSFSYKSECKIYKATVSVPVGFDNPGTISTNSSTAQSSAKGCYGSPFIVYGLTPAVVLPVNPIVYSWEVSNDNGATWLAVASNDLNYTNATTASLTIVSLVKNVKVRRVAKINSSITADNVTSVSNEVEVLVTNNVISVQNNISDFSIPVNGKITIPSITTSEVSTIEIKDHNGVVRNVGDEVSFNTEGIYTITIKATTTASPYCVTTKTILVNVYNLGACNEIRQKTMANRSTWSTVPVLIIPGWVTSEANAVDTDLSTYSTITIPVGLLGLGTTWQNLFFDHVVPAGTPVTIKLGQEYSAVQVGGGVTVQALDANEKTAGPLLAVGDGALLDLLVGDNVFEYTFIPKDNKGNPIAYKGVRAVVGSTVAVANNAKIFGAYYDKNVSFSGQNPTCTNGIPNTKVAAGASKPGSSTSYPYPHTEVTLNPLVDDVTWGVEDIGLGVASSLASVVYPYLAVDNDINTFAIFNKSVAALNRQKLTVKFNQNVRPGDQIRILMGGFEVPVLDLSLLTDIKIQRYKGNVKVGQLLNGSQFKILDLNLLALLGNVGDRKALIVDAINEPFDKIEMSYLSTVQVGLLGDYTYVYDISIMPTMKFEGQDSTNATALCASDFLKVTKVDNCTTYDVSMAYATKEKFIDVDGVEKDRVVSFTDIPNSILKEIKDDGKFIYYEFNSLHTNYANDLYIKVQTKRQGCNYSEPMYLPIKLINCLNGIVNPVLKMSASK</sequence>
<gene>
    <name evidence="4" type="ORF">NCTC13456_00060</name>
</gene>
<feature type="chain" id="PRO_5016623079" evidence="2">
    <location>
        <begin position="24"/>
        <end position="1309"/>
    </location>
</feature>
<proteinExistence type="predicted"/>
<keyword evidence="1" id="KW-0378">Hydrolase</keyword>
<dbReference type="InterPro" id="IPR008979">
    <property type="entry name" value="Galactose-bd-like_sf"/>
</dbReference>
<feature type="domain" description="CBM-cenC" evidence="3">
    <location>
        <begin position="122"/>
        <end position="222"/>
    </location>
</feature>
<organism evidence="4 5">
    <name type="scientific">Empedobacter falsenii</name>
    <dbReference type="NCBI Taxonomy" id="343874"/>
    <lineage>
        <taxon>Bacteria</taxon>
        <taxon>Pseudomonadati</taxon>
        <taxon>Bacteroidota</taxon>
        <taxon>Flavobacteriia</taxon>
        <taxon>Flavobacteriales</taxon>
        <taxon>Weeksellaceae</taxon>
        <taxon>Empedobacter</taxon>
    </lineage>
</organism>
<reference evidence="4 5" key="1">
    <citation type="submission" date="2018-06" db="EMBL/GenBank/DDBJ databases">
        <authorList>
            <consortium name="Pathogen Informatics"/>
            <person name="Doyle S."/>
        </authorList>
    </citation>
    <scope>NUCLEOTIDE SEQUENCE [LARGE SCALE GENOMIC DNA]</scope>
    <source>
        <strain evidence="4 5">NCTC13456</strain>
    </source>
</reference>
<evidence type="ECO:0000313" key="4">
    <source>
        <dbReference type="EMBL" id="STD52848.1"/>
    </source>
</evidence>
<accession>A0A376FZN1</accession>
<evidence type="ECO:0000259" key="3">
    <source>
        <dbReference type="Pfam" id="PF02018"/>
    </source>
</evidence>
<dbReference type="InterPro" id="IPR003305">
    <property type="entry name" value="CenC_carb-bd"/>
</dbReference>
<dbReference type="GO" id="GO:0016798">
    <property type="term" value="F:hydrolase activity, acting on glycosyl bonds"/>
    <property type="evidence" value="ECO:0007669"/>
    <property type="project" value="InterPro"/>
</dbReference>